<dbReference type="Proteomes" id="UP000254777">
    <property type="component" value="Unassembled WGS sequence"/>
</dbReference>
<organism evidence="2 3">
    <name type="scientific">Peptoniphilus indolicus</name>
    <dbReference type="NCBI Taxonomy" id="33030"/>
    <lineage>
        <taxon>Bacteria</taxon>
        <taxon>Bacillati</taxon>
        <taxon>Bacillota</taxon>
        <taxon>Tissierellia</taxon>
        <taxon>Tissierellales</taxon>
        <taxon>Peptoniphilaceae</taxon>
        <taxon>Peptoniphilus</taxon>
    </lineage>
</organism>
<evidence type="ECO:0000313" key="2">
    <source>
        <dbReference type="EMBL" id="SUB74594.1"/>
    </source>
</evidence>
<dbReference type="RefSeq" id="WP_004822123.1">
    <property type="nucleotide sequence ID" value="NZ_UGTH01000001.1"/>
</dbReference>
<evidence type="ECO:0000313" key="3">
    <source>
        <dbReference type="Proteomes" id="UP000254777"/>
    </source>
</evidence>
<reference evidence="2 3" key="1">
    <citation type="submission" date="2018-06" db="EMBL/GenBank/DDBJ databases">
        <authorList>
            <consortium name="Pathogen Informatics"/>
            <person name="Doyle S."/>
        </authorList>
    </citation>
    <scope>NUCLEOTIDE SEQUENCE [LARGE SCALE GENOMIC DNA]</scope>
    <source>
        <strain evidence="2 3">NCTC11088</strain>
    </source>
</reference>
<sequence>MELLEFLKSQNVDENLLNEVNKFRAYYKLDKDLKYRVPEVNFKFYGKEVWEKAIAGILSGNHILLTGPKATGKNVLSENLATLFSRPLWTISLNVNTDSASLIGTDTFRDNNVILKKGPVYECGEFGGFGVFDEINMAKNEALSVVHSALDYRRIIDVSGYGRLKLHEATRFIATMNHGYIGTRDLNEALVSRFMVIEMPTISEENLKSILRDKTKLTEKYIELFTRFFLDIELKSLNSEISSKPIDLRGLLGAIKLMEMGLDIKSAIEMGISHKSFDSYESEIVGDVLKTLIRKDLKSEELFNE</sequence>
<dbReference type="AlphaFoldDB" id="A0A379D9F8"/>
<dbReference type="EMBL" id="UGTH01000001">
    <property type="protein sequence ID" value="SUB74594.1"/>
    <property type="molecule type" value="Genomic_DNA"/>
</dbReference>
<accession>A0A379D9F8</accession>
<feature type="domain" description="ATPase dynein-related AAA" evidence="1">
    <location>
        <begin position="62"/>
        <end position="194"/>
    </location>
</feature>
<dbReference type="Gene3D" id="3.40.50.300">
    <property type="entry name" value="P-loop containing nucleotide triphosphate hydrolases"/>
    <property type="match status" value="1"/>
</dbReference>
<proteinExistence type="predicted"/>
<dbReference type="PANTHER" id="PTHR42759">
    <property type="entry name" value="MOXR FAMILY PROTEIN"/>
    <property type="match status" value="1"/>
</dbReference>
<dbReference type="GO" id="GO:0005524">
    <property type="term" value="F:ATP binding"/>
    <property type="evidence" value="ECO:0007669"/>
    <property type="project" value="InterPro"/>
</dbReference>
<dbReference type="PANTHER" id="PTHR42759:SF1">
    <property type="entry name" value="MAGNESIUM-CHELATASE SUBUNIT CHLD"/>
    <property type="match status" value="1"/>
</dbReference>
<dbReference type="InterPro" id="IPR050764">
    <property type="entry name" value="CbbQ/NirQ/NorQ/GpvN"/>
</dbReference>
<name>A0A379D9F8_9FIRM</name>
<dbReference type="InterPro" id="IPR027417">
    <property type="entry name" value="P-loop_NTPase"/>
</dbReference>
<dbReference type="Pfam" id="PF07728">
    <property type="entry name" value="AAA_5"/>
    <property type="match status" value="1"/>
</dbReference>
<dbReference type="SUPFAM" id="SSF52540">
    <property type="entry name" value="P-loop containing nucleoside triphosphate hydrolases"/>
    <property type="match status" value="1"/>
</dbReference>
<gene>
    <name evidence="2" type="ORF">NCTC11088_00344</name>
</gene>
<protein>
    <submittedName>
        <fullName evidence="2">AAA ATPase containing von Willebrand factor type A (VWA) domain</fullName>
    </submittedName>
</protein>
<evidence type="ECO:0000259" key="1">
    <source>
        <dbReference type="Pfam" id="PF07728"/>
    </source>
</evidence>
<dbReference type="GO" id="GO:0016887">
    <property type="term" value="F:ATP hydrolysis activity"/>
    <property type="evidence" value="ECO:0007669"/>
    <property type="project" value="InterPro"/>
</dbReference>
<dbReference type="InterPro" id="IPR011704">
    <property type="entry name" value="ATPase_dyneun-rel_AAA"/>
</dbReference>